<keyword evidence="3" id="KW-1185">Reference proteome</keyword>
<sequence length="236" mass="27751">MKRIILLFLFLSTIHFALGQDIKIMLVTGGHAFDTLQFFQLFDGLEGVEYEHFEQPKANAELVKGKAYEFDVLVFYDMWNTISMEEKAAYVKLTKQGKPFLFLHHSLASYQKWPDFEQMIGGKYVEKDKNVAEEMFSTYEHDVWVYCSIENYTPVTSGFRELRFFDEVYGNIRISDNVKPLLRTRHPQSSEFVAWQNVYNKSNIVYIQPGHDKRTYESEDYGKLILQAIKYLAIKN</sequence>
<dbReference type="EMBL" id="JAPOHD010000064">
    <property type="protein sequence ID" value="MCY1722896.1"/>
    <property type="molecule type" value="Genomic_DNA"/>
</dbReference>
<dbReference type="RefSeq" id="WP_343335220.1">
    <property type="nucleotide sequence ID" value="NZ_JAPOHD010000064.1"/>
</dbReference>
<reference evidence="2" key="1">
    <citation type="submission" date="2022-11" db="EMBL/GenBank/DDBJ databases">
        <title>Marilongibacter aestuarii gen. nov., sp. nov., isolated from tidal flat sediment.</title>
        <authorList>
            <person name="Jiayan W."/>
        </authorList>
    </citation>
    <scope>NUCLEOTIDE SEQUENCE</scope>
    <source>
        <strain evidence="2">Z1-6</strain>
    </source>
</reference>
<protein>
    <submittedName>
        <fullName evidence="2">ThuA domain-containing protein</fullName>
    </submittedName>
</protein>
<gene>
    <name evidence="2" type="ORF">OU798_21290</name>
</gene>
<comment type="caution">
    <text evidence="2">The sequence shown here is derived from an EMBL/GenBank/DDBJ whole genome shotgun (WGS) entry which is preliminary data.</text>
</comment>
<dbReference type="InterPro" id="IPR029062">
    <property type="entry name" value="Class_I_gatase-like"/>
</dbReference>
<proteinExistence type="predicted"/>
<evidence type="ECO:0000259" key="1">
    <source>
        <dbReference type="Pfam" id="PF06283"/>
    </source>
</evidence>
<feature type="domain" description="ThuA-like" evidence="1">
    <location>
        <begin position="62"/>
        <end position="231"/>
    </location>
</feature>
<dbReference type="Proteomes" id="UP001145087">
    <property type="component" value="Unassembled WGS sequence"/>
</dbReference>
<dbReference type="Gene3D" id="3.40.50.880">
    <property type="match status" value="1"/>
</dbReference>
<evidence type="ECO:0000313" key="2">
    <source>
        <dbReference type="EMBL" id="MCY1722896.1"/>
    </source>
</evidence>
<dbReference type="AlphaFoldDB" id="A0A9X3J8T5"/>
<evidence type="ECO:0000313" key="3">
    <source>
        <dbReference type="Proteomes" id="UP001145087"/>
    </source>
</evidence>
<dbReference type="SUPFAM" id="SSF52317">
    <property type="entry name" value="Class I glutamine amidotransferase-like"/>
    <property type="match status" value="1"/>
</dbReference>
<dbReference type="InterPro" id="IPR029010">
    <property type="entry name" value="ThuA-like"/>
</dbReference>
<dbReference type="Pfam" id="PF06283">
    <property type="entry name" value="ThuA"/>
    <property type="match status" value="1"/>
</dbReference>
<name>A0A9X3J8T5_9BACT</name>
<organism evidence="2 3">
    <name type="scientific">Draconibacterium aestuarii</name>
    <dbReference type="NCBI Taxonomy" id="2998507"/>
    <lineage>
        <taxon>Bacteria</taxon>
        <taxon>Pseudomonadati</taxon>
        <taxon>Bacteroidota</taxon>
        <taxon>Bacteroidia</taxon>
        <taxon>Marinilabiliales</taxon>
        <taxon>Prolixibacteraceae</taxon>
        <taxon>Draconibacterium</taxon>
    </lineage>
</organism>
<accession>A0A9X3J8T5</accession>